<dbReference type="RefSeq" id="WP_302979480.1">
    <property type="nucleotide sequence ID" value="NZ_CACRUT010000013.1"/>
</dbReference>
<sequence length="174" mass="20441">MNKETFKQTYLPLSASMYRTAYRILGNPEDAEDMVQEAYMKLWKQRDTLDGILDARAYAVTSVKNLCLDTIRKRHLSYEDYEKTERTMAAASTPYTETIHSEEAALLHRYIDSLEEPQHTVVVMRDIGGYSFEEIASVVQLKEAHIRMILSRARRKLRELYIKTMDHHEQKKYS</sequence>
<organism evidence="8">
    <name type="scientific">Paraprevotella clara</name>
    <dbReference type="NCBI Taxonomy" id="454154"/>
    <lineage>
        <taxon>Bacteria</taxon>
        <taxon>Pseudomonadati</taxon>
        <taxon>Bacteroidota</taxon>
        <taxon>Bacteroidia</taxon>
        <taxon>Bacteroidales</taxon>
        <taxon>Prevotellaceae</taxon>
        <taxon>Paraprevotella</taxon>
    </lineage>
</organism>
<dbReference type="SUPFAM" id="SSF88659">
    <property type="entry name" value="Sigma3 and sigma4 domains of RNA polymerase sigma factors"/>
    <property type="match status" value="1"/>
</dbReference>
<evidence type="ECO:0000259" key="7">
    <source>
        <dbReference type="Pfam" id="PF08281"/>
    </source>
</evidence>
<dbReference type="InterPro" id="IPR014284">
    <property type="entry name" value="RNA_pol_sigma-70_dom"/>
</dbReference>
<dbReference type="GO" id="GO:0016987">
    <property type="term" value="F:sigma factor activity"/>
    <property type="evidence" value="ECO:0007669"/>
    <property type="project" value="UniProtKB-KW"/>
</dbReference>
<keyword evidence="5" id="KW-0804">Transcription</keyword>
<dbReference type="Gene3D" id="1.10.1740.10">
    <property type="match status" value="1"/>
</dbReference>
<dbReference type="NCBIfam" id="TIGR02937">
    <property type="entry name" value="sigma70-ECF"/>
    <property type="match status" value="1"/>
</dbReference>
<feature type="domain" description="RNA polymerase sigma factor 70 region 4 type 2" evidence="7">
    <location>
        <begin position="106"/>
        <end position="157"/>
    </location>
</feature>
<evidence type="ECO:0000256" key="1">
    <source>
        <dbReference type="ARBA" id="ARBA00010641"/>
    </source>
</evidence>
<dbReference type="InterPro" id="IPR013324">
    <property type="entry name" value="RNA_pol_sigma_r3/r4-like"/>
</dbReference>
<dbReference type="InterPro" id="IPR007627">
    <property type="entry name" value="RNA_pol_sigma70_r2"/>
</dbReference>
<proteinExistence type="inferred from homology"/>
<dbReference type="PANTHER" id="PTHR43133:SF8">
    <property type="entry name" value="RNA POLYMERASE SIGMA FACTOR HI_1459-RELATED"/>
    <property type="match status" value="1"/>
</dbReference>
<dbReference type="AlphaFoldDB" id="A0A6N3BT66"/>
<evidence type="ECO:0000313" key="8">
    <source>
        <dbReference type="EMBL" id="VYU06364.1"/>
    </source>
</evidence>
<evidence type="ECO:0000256" key="5">
    <source>
        <dbReference type="ARBA" id="ARBA00023163"/>
    </source>
</evidence>
<feature type="domain" description="RNA polymerase sigma-70 region 2" evidence="6">
    <location>
        <begin position="17"/>
        <end position="74"/>
    </location>
</feature>
<evidence type="ECO:0000256" key="4">
    <source>
        <dbReference type="ARBA" id="ARBA00023125"/>
    </source>
</evidence>
<dbReference type="Pfam" id="PF08281">
    <property type="entry name" value="Sigma70_r4_2"/>
    <property type="match status" value="1"/>
</dbReference>
<evidence type="ECO:0000259" key="6">
    <source>
        <dbReference type="Pfam" id="PF04542"/>
    </source>
</evidence>
<dbReference type="CDD" id="cd06171">
    <property type="entry name" value="Sigma70_r4"/>
    <property type="match status" value="1"/>
</dbReference>
<comment type="similarity">
    <text evidence="1">Belongs to the sigma-70 factor family. ECF subfamily.</text>
</comment>
<dbReference type="GO" id="GO:0006352">
    <property type="term" value="P:DNA-templated transcription initiation"/>
    <property type="evidence" value="ECO:0007669"/>
    <property type="project" value="InterPro"/>
</dbReference>
<name>A0A6N3BT66_9BACT</name>
<gene>
    <name evidence="8" type="primary">sigE_2</name>
    <name evidence="8" type="ORF">PCLFYP37_01813</name>
</gene>
<dbReference type="InterPro" id="IPR036388">
    <property type="entry name" value="WH-like_DNA-bd_sf"/>
</dbReference>
<dbReference type="PANTHER" id="PTHR43133">
    <property type="entry name" value="RNA POLYMERASE ECF-TYPE SIGMA FACTO"/>
    <property type="match status" value="1"/>
</dbReference>
<dbReference type="Gene3D" id="1.10.10.10">
    <property type="entry name" value="Winged helix-like DNA-binding domain superfamily/Winged helix DNA-binding domain"/>
    <property type="match status" value="1"/>
</dbReference>
<dbReference type="Pfam" id="PF04542">
    <property type="entry name" value="Sigma70_r2"/>
    <property type="match status" value="1"/>
</dbReference>
<evidence type="ECO:0000256" key="3">
    <source>
        <dbReference type="ARBA" id="ARBA00023082"/>
    </source>
</evidence>
<reference evidence="8" key="1">
    <citation type="submission" date="2019-11" db="EMBL/GenBank/DDBJ databases">
        <authorList>
            <person name="Feng L."/>
        </authorList>
    </citation>
    <scope>NUCLEOTIDE SEQUENCE</scope>
    <source>
        <strain evidence="8">PclaraLFYP37</strain>
    </source>
</reference>
<dbReference type="InterPro" id="IPR039425">
    <property type="entry name" value="RNA_pol_sigma-70-like"/>
</dbReference>
<keyword evidence="2" id="KW-0805">Transcription regulation</keyword>
<protein>
    <submittedName>
        <fullName evidence="8">ECF RNA polymerase sigma factor SigE</fullName>
    </submittedName>
</protein>
<dbReference type="EMBL" id="CACRUT010000013">
    <property type="protein sequence ID" value="VYU06364.1"/>
    <property type="molecule type" value="Genomic_DNA"/>
</dbReference>
<dbReference type="SUPFAM" id="SSF88946">
    <property type="entry name" value="Sigma2 domain of RNA polymerase sigma factors"/>
    <property type="match status" value="1"/>
</dbReference>
<keyword evidence="4" id="KW-0238">DNA-binding</keyword>
<evidence type="ECO:0000256" key="2">
    <source>
        <dbReference type="ARBA" id="ARBA00023015"/>
    </source>
</evidence>
<keyword evidence="3" id="KW-0731">Sigma factor</keyword>
<dbReference type="InterPro" id="IPR013325">
    <property type="entry name" value="RNA_pol_sigma_r2"/>
</dbReference>
<dbReference type="GO" id="GO:0003677">
    <property type="term" value="F:DNA binding"/>
    <property type="evidence" value="ECO:0007669"/>
    <property type="project" value="UniProtKB-KW"/>
</dbReference>
<accession>A0A6N3BT66</accession>
<dbReference type="InterPro" id="IPR013249">
    <property type="entry name" value="RNA_pol_sigma70_r4_t2"/>
</dbReference>